<dbReference type="AlphaFoldDB" id="A0A1N6ZXA1"/>
<dbReference type="Pfam" id="PF06071">
    <property type="entry name" value="YchF-GTPase_C"/>
    <property type="match status" value="1"/>
</dbReference>
<accession>A0A4P8X3Z4</accession>
<keyword evidence="4 6" id="KW-0067">ATP-binding</keyword>
<evidence type="ECO:0000259" key="7">
    <source>
        <dbReference type="PROSITE" id="PS51710"/>
    </source>
</evidence>
<evidence type="ECO:0000256" key="3">
    <source>
        <dbReference type="ARBA" id="ARBA00022741"/>
    </source>
</evidence>
<dbReference type="GO" id="GO:0005525">
    <property type="term" value="F:GTP binding"/>
    <property type="evidence" value="ECO:0007669"/>
    <property type="project" value="InterPro"/>
</dbReference>
<dbReference type="GO" id="GO:0005737">
    <property type="term" value="C:cytoplasm"/>
    <property type="evidence" value="ECO:0007669"/>
    <property type="project" value="TreeGrafter"/>
</dbReference>
<accession>A0A1N6ZXA1</accession>
<dbReference type="GO" id="GO:0046872">
    <property type="term" value="F:metal ion binding"/>
    <property type="evidence" value="ECO:0007669"/>
    <property type="project" value="UniProtKB-KW"/>
</dbReference>
<evidence type="ECO:0000256" key="1">
    <source>
        <dbReference type="ARBA" id="ARBA00001946"/>
    </source>
</evidence>
<dbReference type="InterPro" id="IPR012676">
    <property type="entry name" value="TGS-like"/>
</dbReference>
<comment type="caution">
    <text evidence="9">The sequence shown here is derived from an EMBL/GenBank/DDBJ whole genome shotgun (WGS) entry which is preliminary data.</text>
</comment>
<dbReference type="EMBL" id="JAEMWV010000010">
    <property type="protein sequence ID" value="MBN8253461.1"/>
    <property type="molecule type" value="Genomic_DNA"/>
</dbReference>
<proteinExistence type="inferred from homology"/>
<dbReference type="GeneID" id="93684499"/>
<keyword evidence="3 6" id="KW-0547">Nucleotide-binding</keyword>
<keyword evidence="2" id="KW-0479">Metal-binding</keyword>
<evidence type="ECO:0000313" key="10">
    <source>
        <dbReference type="EMBL" id="MDW8517132.1"/>
    </source>
</evidence>
<dbReference type="FunFam" id="3.10.20.30:FF:000001">
    <property type="entry name" value="Ribosome-binding ATPase YchF"/>
    <property type="match status" value="1"/>
</dbReference>
<dbReference type="InterPro" id="IPR031167">
    <property type="entry name" value="G_OBG"/>
</dbReference>
<dbReference type="FunFam" id="1.10.150.300:FF:000004">
    <property type="entry name" value="Ribosome-binding ATPase YchF"/>
    <property type="match status" value="1"/>
</dbReference>
<dbReference type="GO" id="GO:0005524">
    <property type="term" value="F:ATP binding"/>
    <property type="evidence" value="ECO:0007669"/>
    <property type="project" value="UniProtKB-UniRule"/>
</dbReference>
<dbReference type="InterPro" id="IPR041706">
    <property type="entry name" value="YchF_N"/>
</dbReference>
<evidence type="ECO:0000313" key="12">
    <source>
        <dbReference type="Proteomes" id="UP001284771"/>
    </source>
</evidence>
<dbReference type="Pfam" id="PF01926">
    <property type="entry name" value="MMR_HSR1"/>
    <property type="match status" value="1"/>
</dbReference>
<dbReference type="RefSeq" id="WP_025907884.1">
    <property type="nucleotide sequence ID" value="NZ_CANLXW010000009.1"/>
</dbReference>
<evidence type="ECO:0000256" key="5">
    <source>
        <dbReference type="ARBA" id="ARBA00022842"/>
    </source>
</evidence>
<dbReference type="SUPFAM" id="SSF81271">
    <property type="entry name" value="TGS-like"/>
    <property type="match status" value="1"/>
</dbReference>
<feature type="binding site" evidence="6">
    <location>
        <begin position="12"/>
        <end position="17"/>
    </location>
    <ligand>
        <name>ATP</name>
        <dbReference type="ChEBI" id="CHEBI:30616"/>
    </ligand>
</feature>
<reference evidence="9" key="1">
    <citation type="submission" date="2020-12" db="EMBL/GenBank/DDBJ databases">
        <title>PHA producing bacteria isolated from mangrove.</title>
        <authorList>
            <person name="Zheng W."/>
            <person name="Yu S."/>
            <person name="Huang Y."/>
        </authorList>
    </citation>
    <scope>NUCLEOTIDE SEQUENCE</scope>
    <source>
        <strain evidence="9">GN22-4</strain>
    </source>
</reference>
<evidence type="ECO:0000256" key="6">
    <source>
        <dbReference type="HAMAP-Rule" id="MF_00944"/>
    </source>
</evidence>
<dbReference type="CDD" id="cd01900">
    <property type="entry name" value="YchF"/>
    <property type="match status" value="1"/>
</dbReference>
<dbReference type="CDD" id="cd04867">
    <property type="entry name" value="TGS_YchF_OLA1"/>
    <property type="match status" value="1"/>
</dbReference>
<dbReference type="HAMAP" id="MF_00944">
    <property type="entry name" value="YchF_OLA1_ATPase"/>
    <property type="match status" value="1"/>
</dbReference>
<dbReference type="Gene3D" id="3.40.50.300">
    <property type="entry name" value="P-loop containing nucleotide triphosphate hydrolases"/>
    <property type="match status" value="1"/>
</dbReference>
<gene>
    <name evidence="6 9" type="primary">ychF</name>
    <name evidence="9" type="ORF">JF537_17985</name>
    <name evidence="10" type="ORF">RIB56_13445</name>
</gene>
<name>A0A1N6ZXA1_9BACI</name>
<dbReference type="GO" id="GO:0043023">
    <property type="term" value="F:ribosomal large subunit binding"/>
    <property type="evidence" value="ECO:0007669"/>
    <property type="project" value="UniProtKB-UniRule"/>
</dbReference>
<dbReference type="NCBIfam" id="TIGR00092">
    <property type="entry name" value="redox-regulated ATPase YchF"/>
    <property type="match status" value="1"/>
</dbReference>
<dbReference type="PANTHER" id="PTHR23305">
    <property type="entry name" value="OBG GTPASE FAMILY"/>
    <property type="match status" value="1"/>
</dbReference>
<reference evidence="10" key="3">
    <citation type="submission" date="2024-05" db="EMBL/GenBank/DDBJ databases">
        <title>Draft genomic sequences of Priestia flexa CCM isolated from the soil of an abandoned mine contaminated by free cyanide in the high Andean zone of Tacna, Peru.</title>
        <authorList>
            <person name="Caceda Quiroz C.J."/>
            <person name="Maraza Chooque G.J."/>
            <person name="Fora Quispe G.L."/>
            <person name="Carpio Mamani M."/>
        </authorList>
    </citation>
    <scope>NUCLEOTIDE SEQUENCE</scope>
    <source>
        <strain evidence="10">CCM</strain>
    </source>
</reference>
<sequence length="366" mass="40445">MALTAGIVGLPNVGKSTLFNAITQAGAESANYPFCTIDPNVGIVEVPDERLDKLTELVKPKKTVPTAFEFTDIAGIVKGASKGEGLGNKFLSHIREVDAICHVVRCFEDENITHVSGKVDPISDIETINLELILADLETVDKRIGRVQKMAKQKDKEAMYEYEILEKLKEAFEAGQPARSVSFTDEQLKLAKQLHLLTIKPILYVANVSEDEVADASSNQYVAKVREYAKEEGAEVIVVCARIESEIVELEGEEKEMFLEELGIEQSGLDQLIRATYDLLGLATYFTAGEQEVRAWTFKTGMKAPECAGIIHTDFERGFIRAETVSYEDLLAAGTMGAAREAGKVRLEGKEYIVKDGDVMHFRFNV</sequence>
<dbReference type="PROSITE" id="PS51880">
    <property type="entry name" value="TGS"/>
    <property type="match status" value="1"/>
</dbReference>
<dbReference type="Gene3D" id="1.10.150.300">
    <property type="entry name" value="TGS-like domain"/>
    <property type="match status" value="1"/>
</dbReference>
<comment type="similarity">
    <text evidence="6">Belongs to the TRAFAC class OBG-HflX-like GTPase superfamily. OBG GTPase family. YchF/OLA1 subfamily.</text>
</comment>
<evidence type="ECO:0000256" key="4">
    <source>
        <dbReference type="ARBA" id="ARBA00022840"/>
    </source>
</evidence>
<dbReference type="InterPro" id="IPR004095">
    <property type="entry name" value="TGS"/>
</dbReference>
<evidence type="ECO:0000313" key="11">
    <source>
        <dbReference type="Proteomes" id="UP000664578"/>
    </source>
</evidence>
<keyword evidence="12" id="KW-1185">Reference proteome</keyword>
<feature type="domain" description="OBG-type G" evidence="7">
    <location>
        <begin position="3"/>
        <end position="259"/>
    </location>
</feature>
<dbReference type="PANTHER" id="PTHR23305:SF18">
    <property type="entry name" value="OBG-TYPE G DOMAIN-CONTAINING PROTEIN"/>
    <property type="match status" value="1"/>
</dbReference>
<evidence type="ECO:0000259" key="8">
    <source>
        <dbReference type="PROSITE" id="PS51880"/>
    </source>
</evidence>
<dbReference type="SUPFAM" id="SSF52540">
    <property type="entry name" value="P-loop containing nucleoside triphosphate hydrolases"/>
    <property type="match status" value="1"/>
</dbReference>
<dbReference type="Proteomes" id="UP001284771">
    <property type="component" value="Unassembled WGS sequence"/>
</dbReference>
<comment type="cofactor">
    <cofactor evidence="1">
        <name>Mg(2+)</name>
        <dbReference type="ChEBI" id="CHEBI:18420"/>
    </cofactor>
</comment>
<dbReference type="PROSITE" id="PS51710">
    <property type="entry name" value="G_OBG"/>
    <property type="match status" value="1"/>
</dbReference>
<dbReference type="Proteomes" id="UP000664578">
    <property type="component" value="Unassembled WGS sequence"/>
</dbReference>
<dbReference type="PIRSF" id="PIRSF006641">
    <property type="entry name" value="CHP00092"/>
    <property type="match status" value="1"/>
</dbReference>
<dbReference type="InterPro" id="IPR006073">
    <property type="entry name" value="GTP-bd"/>
</dbReference>
<feature type="domain" description="TGS" evidence="8">
    <location>
        <begin position="281"/>
        <end position="364"/>
    </location>
</feature>
<dbReference type="EMBL" id="JAWUZT010000039">
    <property type="protein sequence ID" value="MDW8517132.1"/>
    <property type="molecule type" value="Genomic_DNA"/>
</dbReference>
<dbReference type="InterPro" id="IPR027417">
    <property type="entry name" value="P-loop_NTPase"/>
</dbReference>
<dbReference type="InterPro" id="IPR013029">
    <property type="entry name" value="YchF_C"/>
</dbReference>
<dbReference type="PRINTS" id="PR00326">
    <property type="entry name" value="GTP1OBG"/>
</dbReference>
<comment type="function">
    <text evidence="6">ATPase that binds to both the 70S ribosome and the 50S ribosomal subunit in a nucleotide-independent manner.</text>
</comment>
<dbReference type="InterPro" id="IPR023192">
    <property type="entry name" value="TGS-like_dom_sf"/>
</dbReference>
<keyword evidence="5" id="KW-0460">Magnesium</keyword>
<dbReference type="Gene3D" id="3.10.20.30">
    <property type="match status" value="1"/>
</dbReference>
<organism evidence="9 11">
    <name type="scientific">Priestia flexa</name>
    <dbReference type="NCBI Taxonomy" id="86664"/>
    <lineage>
        <taxon>Bacteria</taxon>
        <taxon>Bacillati</taxon>
        <taxon>Bacillota</taxon>
        <taxon>Bacilli</taxon>
        <taxon>Bacillales</taxon>
        <taxon>Bacillaceae</taxon>
        <taxon>Priestia</taxon>
    </lineage>
</organism>
<dbReference type="InterPro" id="IPR004396">
    <property type="entry name" value="ATPase_YchF/OLA1"/>
</dbReference>
<evidence type="ECO:0000256" key="2">
    <source>
        <dbReference type="ARBA" id="ARBA00022723"/>
    </source>
</evidence>
<reference evidence="12" key="2">
    <citation type="submission" date="2023-07" db="EMBL/GenBank/DDBJ databases">
        <title>Draft genomic sequences of Priestia flexa CCM isolated from the soil of an abandoned mine contaminated by free cyanide in the high Andean zone of Tacna, Peru.</title>
        <authorList>
            <person name="Caceda Quiroz C.J."/>
            <person name="Maraza Chooque G.J."/>
            <person name="Fora Quispe G.L."/>
            <person name="Carpio Mamani M."/>
        </authorList>
    </citation>
    <scope>NUCLEOTIDE SEQUENCE [LARGE SCALE GENOMIC DNA]</scope>
    <source>
        <strain evidence="12">CCM</strain>
    </source>
</reference>
<dbReference type="InterPro" id="IPR012675">
    <property type="entry name" value="Beta-grasp_dom_sf"/>
</dbReference>
<protein>
    <recommendedName>
        <fullName evidence="6">Ribosome-binding ATPase YchF</fullName>
    </recommendedName>
</protein>
<dbReference type="GO" id="GO:0016887">
    <property type="term" value="F:ATP hydrolysis activity"/>
    <property type="evidence" value="ECO:0007669"/>
    <property type="project" value="UniProtKB-UniRule"/>
</dbReference>
<evidence type="ECO:0000313" key="9">
    <source>
        <dbReference type="EMBL" id="MBN8253461.1"/>
    </source>
</evidence>